<sequence length="794" mass="86023">MSDLSHLADRFKNRLGLNNHRPADGLSTYSQGATSAYGSYPQAPYPNYPGPSPPPFTAAYSQTGNYGAGYYPPFHSTPPPIPPRPNLPPPIPPRLPPVVPHRPPAVEPKAKSFAGAMYAPGHYPTPELPMYPLRKSSVLRPSSSSEFNSSILQNALNALGPSSTLYLPRGSSWKIHSPITLHEFQELATEGYPQEEADMAILDAEAECRPHVVYAISKSGVRIRNLIVEGGKEKHGWDKDGGVIIQLGGNAHNQVLDRCVVRNPRHWSCVQAFEGAYNVRITNNKIGPAGVGWDIEEFRWADGISYASSDGLVAGNLITDTTDGAIVLFNAPGTLVTSNTIVTHKRLGLGAINMVDHGVHDGNYGFTRVDHNTIVTAGTLLKIGIGQGCSVWGAQSKRQLIRGGTVINNLITRDLNHINGPDPDGTRKPQLGHGTIGYGYPVGADVAEWTCRDNESDANVLYSGDISSTLPGYLNASPGPFIHDRFGNAEGDEADMASLDLQKEFIVGKVWGLISIRPGESKVLAYDAGGLTLKLGESLQLHSIHLMFREDAEVCVFRPDTGHGGRNYLWEAGSSTRIDPKRPGFSNAVLKFTAEGGKLAIVDGRYPHDVFWDLTPHIPHDAPSLPSRRPNTPRLVVSSEVPYLTITSAAGDLLYASSYRIPRMFMYSVGKFIARPMPLSAGGTLVFTLSPQRQFLVAHTRAEVHSLHWPLDQQTFQVLGSVGDNETNGVNDTEAKLVFQGDGNLVIYTSDGRPTWSTGTAGDREATAIVFGLGSREEPFLELLNKAGARVWST</sequence>
<dbReference type="Gene3D" id="2.160.20.10">
    <property type="entry name" value="Single-stranded right-handed beta-helix, Pectin lyase-like"/>
    <property type="match status" value="1"/>
</dbReference>
<comment type="caution">
    <text evidence="2">The sequence shown here is derived from an EMBL/GenBank/DDBJ whole genome shotgun (WGS) entry which is preliminary data.</text>
</comment>
<dbReference type="AlphaFoldDB" id="A0A9P6B3S2"/>
<proteinExistence type="predicted"/>
<protein>
    <recommendedName>
        <fullName evidence="1">Bulb-type lectin domain-containing protein</fullName>
    </recommendedName>
</protein>
<dbReference type="EMBL" id="MU128936">
    <property type="protein sequence ID" value="KAF9516857.1"/>
    <property type="molecule type" value="Genomic_DNA"/>
</dbReference>
<organism evidence="2 3">
    <name type="scientific">Hydnum rufescens UP504</name>
    <dbReference type="NCBI Taxonomy" id="1448309"/>
    <lineage>
        <taxon>Eukaryota</taxon>
        <taxon>Fungi</taxon>
        <taxon>Dikarya</taxon>
        <taxon>Basidiomycota</taxon>
        <taxon>Agaricomycotina</taxon>
        <taxon>Agaricomycetes</taxon>
        <taxon>Cantharellales</taxon>
        <taxon>Hydnaceae</taxon>
        <taxon>Hydnum</taxon>
    </lineage>
</organism>
<dbReference type="InterPro" id="IPR012334">
    <property type="entry name" value="Pectin_lyas_fold"/>
</dbReference>
<evidence type="ECO:0000259" key="1">
    <source>
        <dbReference type="PROSITE" id="PS50927"/>
    </source>
</evidence>
<gene>
    <name evidence="2" type="ORF">BS47DRAFT_1327091</name>
</gene>
<dbReference type="InterPro" id="IPR001480">
    <property type="entry name" value="Bulb-type_lectin_dom"/>
</dbReference>
<dbReference type="SUPFAM" id="SSF51126">
    <property type="entry name" value="Pectin lyase-like"/>
    <property type="match status" value="1"/>
</dbReference>
<reference evidence="2" key="1">
    <citation type="journal article" date="2020" name="Nat. Commun.">
        <title>Large-scale genome sequencing of mycorrhizal fungi provides insights into the early evolution of symbiotic traits.</title>
        <authorList>
            <person name="Miyauchi S."/>
            <person name="Kiss E."/>
            <person name="Kuo A."/>
            <person name="Drula E."/>
            <person name="Kohler A."/>
            <person name="Sanchez-Garcia M."/>
            <person name="Morin E."/>
            <person name="Andreopoulos B."/>
            <person name="Barry K.W."/>
            <person name="Bonito G."/>
            <person name="Buee M."/>
            <person name="Carver A."/>
            <person name="Chen C."/>
            <person name="Cichocki N."/>
            <person name="Clum A."/>
            <person name="Culley D."/>
            <person name="Crous P.W."/>
            <person name="Fauchery L."/>
            <person name="Girlanda M."/>
            <person name="Hayes R.D."/>
            <person name="Keri Z."/>
            <person name="LaButti K."/>
            <person name="Lipzen A."/>
            <person name="Lombard V."/>
            <person name="Magnuson J."/>
            <person name="Maillard F."/>
            <person name="Murat C."/>
            <person name="Nolan M."/>
            <person name="Ohm R.A."/>
            <person name="Pangilinan J."/>
            <person name="Pereira M.F."/>
            <person name="Perotto S."/>
            <person name="Peter M."/>
            <person name="Pfister S."/>
            <person name="Riley R."/>
            <person name="Sitrit Y."/>
            <person name="Stielow J.B."/>
            <person name="Szollosi G."/>
            <person name="Zifcakova L."/>
            <person name="Stursova M."/>
            <person name="Spatafora J.W."/>
            <person name="Tedersoo L."/>
            <person name="Vaario L.M."/>
            <person name="Yamada A."/>
            <person name="Yan M."/>
            <person name="Wang P."/>
            <person name="Xu J."/>
            <person name="Bruns T."/>
            <person name="Baldrian P."/>
            <person name="Vilgalys R."/>
            <person name="Dunand C."/>
            <person name="Henrissat B."/>
            <person name="Grigoriev I.V."/>
            <person name="Hibbett D."/>
            <person name="Nagy L.G."/>
            <person name="Martin F.M."/>
        </authorList>
    </citation>
    <scope>NUCLEOTIDE SEQUENCE</scope>
    <source>
        <strain evidence="2">UP504</strain>
    </source>
</reference>
<dbReference type="SUPFAM" id="SSF51110">
    <property type="entry name" value="alpha-D-mannose-specific plant lectins"/>
    <property type="match status" value="1"/>
</dbReference>
<dbReference type="Gene3D" id="2.90.10.30">
    <property type="match status" value="1"/>
</dbReference>
<feature type="domain" description="Bulb-type lectin" evidence="1">
    <location>
        <begin position="670"/>
        <end position="794"/>
    </location>
</feature>
<dbReference type="OrthoDB" id="2587928at2759"/>
<dbReference type="InterPro" id="IPR011050">
    <property type="entry name" value="Pectin_lyase_fold/virulence"/>
</dbReference>
<accession>A0A9P6B3S2</accession>
<keyword evidence="3" id="KW-1185">Reference proteome</keyword>
<dbReference type="InterPro" id="IPR036426">
    <property type="entry name" value="Bulb-type_lectin_dom_sf"/>
</dbReference>
<evidence type="ECO:0000313" key="3">
    <source>
        <dbReference type="Proteomes" id="UP000886523"/>
    </source>
</evidence>
<name>A0A9P6B3S2_9AGAM</name>
<dbReference type="PROSITE" id="PS50927">
    <property type="entry name" value="BULB_LECTIN"/>
    <property type="match status" value="1"/>
</dbReference>
<dbReference type="Proteomes" id="UP000886523">
    <property type="component" value="Unassembled WGS sequence"/>
</dbReference>
<evidence type="ECO:0000313" key="2">
    <source>
        <dbReference type="EMBL" id="KAF9516857.1"/>
    </source>
</evidence>